<dbReference type="GO" id="GO:0016746">
    <property type="term" value="F:acyltransferase activity"/>
    <property type="evidence" value="ECO:0007669"/>
    <property type="project" value="UniProtKB-KW"/>
</dbReference>
<dbReference type="InterPro" id="IPR023213">
    <property type="entry name" value="CAT-like_dom_sf"/>
</dbReference>
<sequence length="437" mass="48855">MSTITVEVISRETIKPSTPTPCQLKSHSLSLIDQYMYPIFTPILLFYPAAAVLDTGYNQHGDNTCLVKKSLSETLVHFYPLAGRVRDNIVVDCNDQGVEFIEVKVSGSMSDFLRKPDEQLSGLVPSEAVCTNSVREAQVIVQVNRFDCRSTAIALCVSHKIADLATVTAFIRCWAQAAIGIRGTTSIISPIVSSKWRPTFDSAALFPPVKQLISPSGVTSTKRIISKRILFDAAMINSVREKLLALTVDKYKCRRPTRVEVVSALIWKSFVTLDSLPVKVKHAVNLRKRINPPLPDVSFGNILEFTRAVVGSASTEKTTQGITSSTSLYDELNEFICQLRESVSKMSQGDHDFDSEDTEYGERDLWISSWCNYGLYDVDFGWGKPIWVTTVATMFRMPDVFFMMDTCCGEGIEVWGNLFEEDMANFQDNLSKLHHII</sequence>
<evidence type="ECO:0000256" key="2">
    <source>
        <dbReference type="ARBA" id="ARBA00022679"/>
    </source>
</evidence>
<keyword evidence="5" id="KW-1185">Reference proteome</keyword>
<dbReference type="PANTHER" id="PTHR31623:SF17">
    <property type="entry name" value="F21J9.9"/>
    <property type="match status" value="1"/>
</dbReference>
<evidence type="ECO:0000256" key="1">
    <source>
        <dbReference type="ARBA" id="ARBA00009861"/>
    </source>
</evidence>
<reference evidence="4" key="1">
    <citation type="submission" date="2022-03" db="EMBL/GenBank/DDBJ databases">
        <title>A functionally conserved STORR gene fusion in Papaver species that diverged 16.8 million years ago.</title>
        <authorList>
            <person name="Catania T."/>
        </authorList>
    </citation>
    <scope>NUCLEOTIDE SEQUENCE</scope>
    <source>
        <strain evidence="4">S-191538</strain>
    </source>
</reference>
<gene>
    <name evidence="4" type="ORF">MKW94_018550</name>
</gene>
<dbReference type="EMBL" id="JAJJMA010278570">
    <property type="protein sequence ID" value="MCL7046194.1"/>
    <property type="molecule type" value="Genomic_DNA"/>
</dbReference>
<dbReference type="Proteomes" id="UP001177140">
    <property type="component" value="Unassembled WGS sequence"/>
</dbReference>
<keyword evidence="2" id="KW-0808">Transferase</keyword>
<keyword evidence="3" id="KW-0012">Acyltransferase</keyword>
<comment type="similarity">
    <text evidence="1">Belongs to the plant acyltransferase family.</text>
</comment>
<dbReference type="PANTHER" id="PTHR31623">
    <property type="entry name" value="F21J9.9"/>
    <property type="match status" value="1"/>
</dbReference>
<organism evidence="4 5">
    <name type="scientific">Papaver nudicaule</name>
    <name type="common">Iceland poppy</name>
    <dbReference type="NCBI Taxonomy" id="74823"/>
    <lineage>
        <taxon>Eukaryota</taxon>
        <taxon>Viridiplantae</taxon>
        <taxon>Streptophyta</taxon>
        <taxon>Embryophyta</taxon>
        <taxon>Tracheophyta</taxon>
        <taxon>Spermatophyta</taxon>
        <taxon>Magnoliopsida</taxon>
        <taxon>Ranunculales</taxon>
        <taxon>Papaveraceae</taxon>
        <taxon>Papaveroideae</taxon>
        <taxon>Papaver</taxon>
    </lineage>
</organism>
<accession>A0AA41VRK6</accession>
<evidence type="ECO:0000313" key="4">
    <source>
        <dbReference type="EMBL" id="MCL7046194.1"/>
    </source>
</evidence>
<protein>
    <submittedName>
        <fullName evidence="4">Uncharacterized protein</fullName>
    </submittedName>
</protein>
<dbReference type="Pfam" id="PF02458">
    <property type="entry name" value="Transferase"/>
    <property type="match status" value="1"/>
</dbReference>
<dbReference type="AlphaFoldDB" id="A0AA41VRK6"/>
<dbReference type="Gene3D" id="3.30.559.10">
    <property type="entry name" value="Chloramphenicol acetyltransferase-like domain"/>
    <property type="match status" value="2"/>
</dbReference>
<proteinExistence type="inferred from homology"/>
<evidence type="ECO:0000256" key="3">
    <source>
        <dbReference type="ARBA" id="ARBA00023315"/>
    </source>
</evidence>
<comment type="caution">
    <text evidence="4">The sequence shown here is derived from an EMBL/GenBank/DDBJ whole genome shotgun (WGS) entry which is preliminary data.</text>
</comment>
<name>A0AA41VRK6_PAPNU</name>
<evidence type="ECO:0000313" key="5">
    <source>
        <dbReference type="Proteomes" id="UP001177140"/>
    </source>
</evidence>